<evidence type="ECO:0000256" key="1">
    <source>
        <dbReference type="SAM" id="MobiDB-lite"/>
    </source>
</evidence>
<reference evidence="2 3" key="1">
    <citation type="submission" date="2020-08" db="EMBL/GenBank/DDBJ databases">
        <title>Sequencing the genomes of 1000 actinobacteria strains.</title>
        <authorList>
            <person name="Klenk H.-P."/>
        </authorList>
    </citation>
    <scope>NUCLEOTIDE SEQUENCE [LARGE SCALE GENOMIC DNA]</scope>
    <source>
        <strain evidence="2 3">DSM 45790</strain>
    </source>
</reference>
<evidence type="ECO:0000313" key="2">
    <source>
        <dbReference type="EMBL" id="MBB5630083.1"/>
    </source>
</evidence>
<dbReference type="RefSeq" id="WP_184616597.1">
    <property type="nucleotide sequence ID" value="NZ_BOOS01000043.1"/>
</dbReference>
<sequence>MSESDEYLLAALRIAAGVDPIPERVRADARAAYALRLPGAILAGPIAFSRDTGIPAGTLHAADLRPGVPLGSGARSGANVPPDPPSATAPPPETCTPAGAGMADLTGMPGVTGPWAGMHEEPRLLRFGADGLTIDLEITIRDSYLDLAGHLHPTPARGTRVEIRTPHISKIRFPSETGQFATTGLPHGWLSLVCHRPGARPIATNWQCIRH</sequence>
<feature type="region of interest" description="Disordered" evidence="1">
    <location>
        <begin position="67"/>
        <end position="111"/>
    </location>
</feature>
<evidence type="ECO:0000313" key="3">
    <source>
        <dbReference type="Proteomes" id="UP000588112"/>
    </source>
</evidence>
<proteinExistence type="predicted"/>
<feature type="compositionally biased region" description="Pro residues" evidence="1">
    <location>
        <begin position="81"/>
        <end position="94"/>
    </location>
</feature>
<protein>
    <submittedName>
        <fullName evidence="2">Uncharacterized protein</fullName>
    </submittedName>
</protein>
<comment type="caution">
    <text evidence="2">The sequence shown here is derived from an EMBL/GenBank/DDBJ whole genome shotgun (WGS) entry which is preliminary data.</text>
</comment>
<name>A0A7W9DSZ1_9ACTN</name>
<dbReference type="EMBL" id="JACHBR010000002">
    <property type="protein sequence ID" value="MBB5630083.1"/>
    <property type="molecule type" value="Genomic_DNA"/>
</dbReference>
<keyword evidence="3" id="KW-1185">Reference proteome</keyword>
<dbReference type="Proteomes" id="UP000588112">
    <property type="component" value="Unassembled WGS sequence"/>
</dbReference>
<accession>A0A7W9DSZ1</accession>
<dbReference type="AlphaFoldDB" id="A0A7W9DSZ1"/>
<gene>
    <name evidence="2" type="ORF">BJ981_005847</name>
</gene>
<organism evidence="2 3">
    <name type="scientific">Sphaerisporangium krabiense</name>
    <dbReference type="NCBI Taxonomy" id="763782"/>
    <lineage>
        <taxon>Bacteria</taxon>
        <taxon>Bacillati</taxon>
        <taxon>Actinomycetota</taxon>
        <taxon>Actinomycetes</taxon>
        <taxon>Streptosporangiales</taxon>
        <taxon>Streptosporangiaceae</taxon>
        <taxon>Sphaerisporangium</taxon>
    </lineage>
</organism>